<feature type="non-terminal residue" evidence="3">
    <location>
        <position position="1"/>
    </location>
</feature>
<sequence length="572" mass="64288">PESIERSILDILDSPTSETKPVLPAASSQRDTELFEIIEKLQGSRLDEQRCAFPPPLKVVLILLNFSFRKSSVLKIRGTFPLILPPKCGGYWIDPPMEKFDKTSPTVSESRSGTESYEIMERDLEAKIYREFFRSKYHHSFTAVDPCLGSLVLSACLEEDEKRLRVILRMKESTVHGVFSLCLFHHFPTAAELAKMLCDNVTVTIFEPVSYLKAPELITAFDEHRMSQNFKFGVLYQKEGQLTEEEILSNNDESKDFQEFLSILGETVKLQGFTGFRGGLDVCHGQTGKDAVYTSFSGREIIFHVSTKLPFTEGDTQQLQRKRHIGNDIVALVYQEGQVPFISDIISSHFLHCFIAVRQVERASGNKEGGCKAFQVSVTAREDVPSFGPALPDPPIFTEPSRLREFLLTKLINAEISCYKAERFSRLELRTRSSLLEALRSELSAQSQCMQGSSTPSTLPHYEGNRGGLEGGGGFIENFKRAIRVRSHSFDNLGVPRKTVGTGISLKPRATQNMAAPRKVVELFYDVVSPYSWLGFEGRGHRAVAQPPFFPCKKEKRAQNSSIVLTEYNSVK</sequence>
<protein>
    <submittedName>
        <fullName evidence="3">Rap1 GTPase-activating protein 2-like</fullName>
    </submittedName>
</protein>
<dbReference type="PANTHER" id="PTHR15711:SF1">
    <property type="entry name" value="RAP1 GTPASE-ACTIVATING PROTEIN 1-LIKE"/>
    <property type="match status" value="1"/>
</dbReference>
<dbReference type="AlphaFoldDB" id="A0A0P7U926"/>
<dbReference type="InterPro" id="IPR050989">
    <property type="entry name" value="Rap1_Ran_GAP"/>
</dbReference>
<dbReference type="SMART" id="SM00390">
    <property type="entry name" value="GoLoco"/>
    <property type="match status" value="1"/>
</dbReference>
<dbReference type="Pfam" id="PF21022">
    <property type="entry name" value="Rap-GAP_dimer"/>
    <property type="match status" value="1"/>
</dbReference>
<dbReference type="InterPro" id="IPR003109">
    <property type="entry name" value="GoLoco_motif"/>
</dbReference>
<dbReference type="EMBL" id="JARO02007259">
    <property type="protein sequence ID" value="KPP64165.1"/>
    <property type="molecule type" value="Genomic_DNA"/>
</dbReference>
<evidence type="ECO:0000256" key="1">
    <source>
        <dbReference type="ARBA" id="ARBA00022468"/>
    </source>
</evidence>
<feature type="domain" description="Rap-GAP" evidence="2">
    <location>
        <begin position="218"/>
        <end position="439"/>
    </location>
</feature>
<dbReference type="FunFam" id="3.40.50.11210:FF:000001">
    <property type="entry name" value="Ral GTPase-activating protein subunit alpha-1 isoform 1"/>
    <property type="match status" value="1"/>
</dbReference>
<dbReference type="Gene3D" id="3.40.50.11210">
    <property type="entry name" value="Rap/Ran-GAP"/>
    <property type="match status" value="1"/>
</dbReference>
<reference evidence="3 4" key="1">
    <citation type="submission" date="2015-08" db="EMBL/GenBank/DDBJ databases">
        <title>The genome of the Asian arowana (Scleropages formosus).</title>
        <authorList>
            <person name="Tan M.H."/>
            <person name="Gan H.M."/>
            <person name="Croft L.J."/>
            <person name="Austin C.M."/>
        </authorList>
    </citation>
    <scope>NUCLEOTIDE SEQUENCE [LARGE SCALE GENOMIC DNA]</scope>
    <source>
        <strain evidence="3">Aro1</strain>
    </source>
</reference>
<evidence type="ECO:0000259" key="2">
    <source>
        <dbReference type="PROSITE" id="PS50085"/>
    </source>
</evidence>
<keyword evidence="1" id="KW-0343">GTPase activation</keyword>
<gene>
    <name evidence="3" type="ORF">Z043_117522</name>
</gene>
<dbReference type="GO" id="GO:0051056">
    <property type="term" value="P:regulation of small GTPase mediated signal transduction"/>
    <property type="evidence" value="ECO:0007669"/>
    <property type="project" value="InterPro"/>
</dbReference>
<dbReference type="Gene3D" id="6.10.140.210">
    <property type="match status" value="1"/>
</dbReference>
<name>A0A0P7U926_SCLFO</name>
<evidence type="ECO:0000313" key="4">
    <source>
        <dbReference type="Proteomes" id="UP000034805"/>
    </source>
</evidence>
<dbReference type="GO" id="GO:0005096">
    <property type="term" value="F:GTPase activator activity"/>
    <property type="evidence" value="ECO:0007669"/>
    <property type="project" value="UniProtKB-KW"/>
</dbReference>
<dbReference type="Pfam" id="PF02145">
    <property type="entry name" value="Rap_GAP"/>
    <property type="match status" value="1"/>
</dbReference>
<dbReference type="GO" id="GO:0005737">
    <property type="term" value="C:cytoplasm"/>
    <property type="evidence" value="ECO:0007669"/>
    <property type="project" value="TreeGrafter"/>
</dbReference>
<evidence type="ECO:0000313" key="3">
    <source>
        <dbReference type="EMBL" id="KPP64165.1"/>
    </source>
</evidence>
<accession>A0A0P7U926</accession>
<dbReference type="InterPro" id="IPR035974">
    <property type="entry name" value="Rap/Ran-GAP_sf"/>
</dbReference>
<proteinExistence type="predicted"/>
<dbReference type="InterPro" id="IPR000331">
    <property type="entry name" value="Rap/Ran_GAP_dom"/>
</dbReference>
<dbReference type="PROSITE" id="PS50085">
    <property type="entry name" value="RAPGAP"/>
    <property type="match status" value="1"/>
</dbReference>
<comment type="caution">
    <text evidence="3">The sequence shown here is derived from an EMBL/GenBank/DDBJ whole genome shotgun (WGS) entry which is preliminary data.</text>
</comment>
<dbReference type="SUPFAM" id="SSF111347">
    <property type="entry name" value="Rap/Ran-GAP"/>
    <property type="match status" value="1"/>
</dbReference>
<dbReference type="Proteomes" id="UP000034805">
    <property type="component" value="Unassembled WGS sequence"/>
</dbReference>
<dbReference type="PANTHER" id="PTHR15711">
    <property type="entry name" value="RAP GTPASE-ACTIVATING PROTEIN"/>
    <property type="match status" value="1"/>
</dbReference>
<organism evidence="3 4">
    <name type="scientific">Scleropages formosus</name>
    <name type="common">Asian bonytongue</name>
    <name type="synonym">Osteoglossum formosum</name>
    <dbReference type="NCBI Taxonomy" id="113540"/>
    <lineage>
        <taxon>Eukaryota</taxon>
        <taxon>Metazoa</taxon>
        <taxon>Chordata</taxon>
        <taxon>Craniata</taxon>
        <taxon>Vertebrata</taxon>
        <taxon>Euteleostomi</taxon>
        <taxon>Actinopterygii</taxon>
        <taxon>Neopterygii</taxon>
        <taxon>Teleostei</taxon>
        <taxon>Osteoglossocephala</taxon>
        <taxon>Osteoglossomorpha</taxon>
        <taxon>Osteoglossiformes</taxon>
        <taxon>Osteoglossidae</taxon>
        <taxon>Scleropages</taxon>
    </lineage>
</organism>
<dbReference type="Pfam" id="PF02188">
    <property type="entry name" value="GoLoco"/>
    <property type="match status" value="1"/>
</dbReference>
<dbReference type="PROSITE" id="PS50877">
    <property type="entry name" value="GOLOCO"/>
    <property type="match status" value="1"/>
</dbReference>